<evidence type="ECO:0000313" key="2">
    <source>
        <dbReference type="EMBL" id="RTR18302.1"/>
    </source>
</evidence>
<comment type="caution">
    <text evidence="2">The sequence shown here is derived from an EMBL/GenBank/DDBJ whole genome shotgun (WGS) entry which is preliminary data.</text>
</comment>
<organism evidence="2 3">
    <name type="scientific">Deinococcus radiophilus</name>
    <dbReference type="NCBI Taxonomy" id="32062"/>
    <lineage>
        <taxon>Bacteria</taxon>
        <taxon>Thermotogati</taxon>
        <taxon>Deinococcota</taxon>
        <taxon>Deinococci</taxon>
        <taxon>Deinococcales</taxon>
        <taxon>Deinococcaceae</taxon>
        <taxon>Deinococcus</taxon>
    </lineage>
</organism>
<name>A0A431VF13_9DEIO</name>
<gene>
    <name evidence="2" type="ORF">EJ104_13675</name>
</gene>
<accession>A0A431VF13</accession>
<dbReference type="SUPFAM" id="SSF54611">
    <property type="entry name" value="SecB-like"/>
    <property type="match status" value="1"/>
</dbReference>
<dbReference type="AlphaFoldDB" id="A0A431VF13"/>
<feature type="compositionally biased region" description="Basic residues" evidence="1">
    <location>
        <begin position="175"/>
        <end position="187"/>
    </location>
</feature>
<dbReference type="Proteomes" id="UP000277766">
    <property type="component" value="Unassembled WGS sequence"/>
</dbReference>
<dbReference type="OrthoDB" id="71631at2"/>
<dbReference type="RefSeq" id="WP_126353682.1">
    <property type="nucleotide sequence ID" value="NZ_CP086382.1"/>
</dbReference>
<dbReference type="EMBL" id="RXPE01000067">
    <property type="protein sequence ID" value="RTR18302.1"/>
    <property type="molecule type" value="Genomic_DNA"/>
</dbReference>
<dbReference type="Gene3D" id="3.10.420.10">
    <property type="entry name" value="SecB-like"/>
    <property type="match status" value="1"/>
</dbReference>
<evidence type="ECO:0008006" key="4">
    <source>
        <dbReference type="Google" id="ProtNLM"/>
    </source>
</evidence>
<reference evidence="2 3" key="1">
    <citation type="submission" date="2018-12" db="EMBL/GenBank/DDBJ databases">
        <title>Deinococcus radiophilus ATCC 27603 genome sequencing and assembly.</title>
        <authorList>
            <person name="Maclea K.S."/>
            <person name="Maynard C.R."/>
        </authorList>
    </citation>
    <scope>NUCLEOTIDE SEQUENCE [LARGE SCALE GENOMIC DNA]</scope>
    <source>
        <strain evidence="2 3">ATCC 27603</strain>
    </source>
</reference>
<proteinExistence type="predicted"/>
<keyword evidence="3" id="KW-1185">Reference proteome</keyword>
<dbReference type="InterPro" id="IPR035958">
    <property type="entry name" value="SecB-like_sf"/>
</dbReference>
<feature type="region of interest" description="Disordered" evidence="1">
    <location>
        <begin position="157"/>
        <end position="187"/>
    </location>
</feature>
<protein>
    <recommendedName>
        <fullName evidence="4">Preprotein translocase subunit SecB</fullName>
    </recommendedName>
</protein>
<evidence type="ECO:0000256" key="1">
    <source>
        <dbReference type="SAM" id="MobiDB-lite"/>
    </source>
</evidence>
<evidence type="ECO:0000313" key="3">
    <source>
        <dbReference type="Proteomes" id="UP000277766"/>
    </source>
</evidence>
<sequence length="187" mass="20912">MARAEEQAALPTLDSATYNRFVAGVQPIRMELGEVSAQVQPSDTEQITLQVDSQFETRCLQSDAEARTFVVEAQLQLGFLTEGGEEVGQFRCMYRMAYQSVEELSEGVVDQFVRRNAPLHVWPFMRELVLNLTQRFGWAGFMLPSFLIPPAVTDTQQTVDSGAPVEGETEEKVQRKPAKPRGKKAKA</sequence>